<name>A0A3D9CFI5_9FLAO</name>
<evidence type="ECO:0000313" key="2">
    <source>
        <dbReference type="Proteomes" id="UP000256769"/>
    </source>
</evidence>
<accession>A0A3D9CFI5</accession>
<proteinExistence type="predicted"/>
<organism evidence="1 2">
    <name type="scientific">Chryseobacterium flavum</name>
    <dbReference type="NCBI Taxonomy" id="415851"/>
    <lineage>
        <taxon>Bacteria</taxon>
        <taxon>Pseudomonadati</taxon>
        <taxon>Bacteroidota</taxon>
        <taxon>Flavobacteriia</taxon>
        <taxon>Flavobacteriales</taxon>
        <taxon>Weeksellaceae</taxon>
        <taxon>Chryseobacterium group</taxon>
        <taxon>Chryseobacterium</taxon>
    </lineage>
</organism>
<keyword evidence="2" id="KW-1185">Reference proteome</keyword>
<protein>
    <submittedName>
        <fullName evidence="1">Uncharacterized protein</fullName>
    </submittedName>
</protein>
<evidence type="ECO:0000313" key="1">
    <source>
        <dbReference type="EMBL" id="REC64520.1"/>
    </source>
</evidence>
<sequence length="167" mass="19363">MKRQTINNIMKNYHYIISLFLLSIISCSNDLGSQQLNQSEIVSSKGERIYISTINLGVTGDKQFTVITDKKIMDVKDFDKTNSLKGLDPFIYSFSNDTLNLYFRNSVRYKVPFNTESIKVDYFELNNADYIELYKKTFENKLYHSVPNHNDSGGYPNMLKPPKENSK</sequence>
<gene>
    <name evidence="1" type="ORF">DRF59_20550</name>
</gene>
<dbReference type="AlphaFoldDB" id="A0A3D9CFI5"/>
<dbReference type="Proteomes" id="UP000256769">
    <property type="component" value="Unassembled WGS sequence"/>
</dbReference>
<dbReference type="PROSITE" id="PS51257">
    <property type="entry name" value="PROKAR_LIPOPROTEIN"/>
    <property type="match status" value="1"/>
</dbReference>
<dbReference type="EMBL" id="QNUE01000032">
    <property type="protein sequence ID" value="REC64520.1"/>
    <property type="molecule type" value="Genomic_DNA"/>
</dbReference>
<reference evidence="1 2" key="1">
    <citation type="journal article" date="2007" name="Int. J. Syst. Evol. Microbiol.">
        <title>Chryseobacterium flavum sp. nov., isolated from polluted soil.</title>
        <authorList>
            <person name="Zhou Y."/>
            <person name="Dong J."/>
            <person name="Wang X."/>
            <person name="Huang X."/>
            <person name="Zhang K.Y."/>
            <person name="Zhang Y.Q."/>
            <person name="Guo Y.F."/>
            <person name="Lai R."/>
            <person name="Li W.J."/>
        </authorList>
    </citation>
    <scope>NUCLEOTIDE SEQUENCE [LARGE SCALE GENOMIC DNA]</scope>
    <source>
        <strain evidence="1 2">KCTC 12877</strain>
    </source>
</reference>
<comment type="caution">
    <text evidence="1">The sequence shown here is derived from an EMBL/GenBank/DDBJ whole genome shotgun (WGS) entry which is preliminary data.</text>
</comment>